<dbReference type="InterPro" id="IPR036412">
    <property type="entry name" value="HAD-like_sf"/>
</dbReference>
<dbReference type="GO" id="GO:0036424">
    <property type="term" value="F:L-phosphoserine phosphatase activity"/>
    <property type="evidence" value="ECO:0007669"/>
    <property type="project" value="TreeGrafter"/>
</dbReference>
<keyword evidence="2 3" id="KW-0378">Hydrolase</keyword>
<dbReference type="GO" id="GO:0000287">
    <property type="term" value="F:magnesium ion binding"/>
    <property type="evidence" value="ECO:0007669"/>
    <property type="project" value="TreeGrafter"/>
</dbReference>
<dbReference type="PANTHER" id="PTHR43344">
    <property type="entry name" value="PHOSPHOSERINE PHOSPHATASE"/>
    <property type="match status" value="1"/>
</dbReference>
<dbReference type="InterPro" id="IPR006384">
    <property type="entry name" value="HAD_hydro_PyrdxlP_Pase-like"/>
</dbReference>
<name>A0A140LAX2_9FIRM</name>
<accession>A0A140LAX2</accession>
<dbReference type="InParanoid" id="A0A140LAX2"/>
<dbReference type="GO" id="GO:0005737">
    <property type="term" value="C:cytoplasm"/>
    <property type="evidence" value="ECO:0007669"/>
    <property type="project" value="TreeGrafter"/>
</dbReference>
<dbReference type="NCBIfam" id="TIGR01489">
    <property type="entry name" value="DKMTPPase-SF"/>
    <property type="match status" value="1"/>
</dbReference>
<evidence type="ECO:0000256" key="2">
    <source>
        <dbReference type="ARBA" id="ARBA00022801"/>
    </source>
</evidence>
<evidence type="ECO:0000313" key="3">
    <source>
        <dbReference type="EMBL" id="KXG77697.1"/>
    </source>
</evidence>
<comment type="caution">
    <text evidence="3">The sequence shown here is derived from an EMBL/GenBank/DDBJ whole genome shotgun (WGS) entry which is preliminary data.</text>
</comment>
<dbReference type="Gene3D" id="3.40.50.1000">
    <property type="entry name" value="HAD superfamily/HAD-like"/>
    <property type="match status" value="1"/>
</dbReference>
<dbReference type="FunCoup" id="A0A140LAX2">
    <property type="interactions" value="129"/>
</dbReference>
<dbReference type="GO" id="GO:0043716">
    <property type="term" value="F:2-hydroxy-3-keto-5-methylthiopentenyl-1-phosphate phosphatase activity"/>
    <property type="evidence" value="ECO:0007669"/>
    <property type="project" value="UniProtKB-EC"/>
</dbReference>
<dbReference type="Gene3D" id="3.90.1470.20">
    <property type="match status" value="1"/>
</dbReference>
<sequence length="213" mass="24516">MTKMVFFIDFDGTVTERDTCVAMTETFARGNWQELELKWQKGEISTEECAREIFKLFYASEQELKKFLLDNIKIDDHFITFAEFCRQKGHEIYILSDGYDFNIETILEKYGIRGIPYFANRLIIDGRRFDIECTYSSSTCAQCGTCKAELVEKLKPENALSIYVGDGYSDICAAKKADVIFAKGVLLSHLRQNGISAFAYNDFSDILKWASRR</sequence>
<organism evidence="3 4">
    <name type="scientific">Fervidicola ferrireducens</name>
    <dbReference type="NCBI Taxonomy" id="520764"/>
    <lineage>
        <taxon>Bacteria</taxon>
        <taxon>Bacillati</taxon>
        <taxon>Bacillota</taxon>
        <taxon>Clostridia</taxon>
        <taxon>Thermosediminibacterales</taxon>
        <taxon>Thermosediminibacteraceae</taxon>
        <taxon>Fervidicola</taxon>
    </lineage>
</organism>
<comment type="similarity">
    <text evidence="1">Belongs to the HAD-like hydrolase superfamily. SerB family.</text>
</comment>
<dbReference type="InterPro" id="IPR023214">
    <property type="entry name" value="HAD_sf"/>
</dbReference>
<dbReference type="PANTHER" id="PTHR43344:SF21">
    <property type="entry name" value="POLYOL PHOSPHATE PHOSPHATASE PYP1"/>
    <property type="match status" value="1"/>
</dbReference>
<proteinExistence type="inferred from homology"/>
<dbReference type="SUPFAM" id="SSF56784">
    <property type="entry name" value="HAD-like"/>
    <property type="match status" value="1"/>
</dbReference>
<evidence type="ECO:0000313" key="4">
    <source>
        <dbReference type="Proteomes" id="UP000070427"/>
    </source>
</evidence>
<dbReference type="EC" id="3.1.3.87" evidence="3"/>
<keyword evidence="4" id="KW-1185">Reference proteome</keyword>
<dbReference type="GO" id="GO:0006564">
    <property type="term" value="P:L-serine biosynthetic process"/>
    <property type="evidence" value="ECO:0007669"/>
    <property type="project" value="TreeGrafter"/>
</dbReference>
<reference evidence="3 4" key="1">
    <citation type="submission" date="2015-12" db="EMBL/GenBank/DDBJ databases">
        <title>Draft genome sequnece of Fervidicola ferrireducens strain Y170.</title>
        <authorList>
            <person name="Patel B.K."/>
        </authorList>
    </citation>
    <scope>NUCLEOTIDE SEQUENCE [LARGE SCALE GENOMIC DNA]</scope>
    <source>
        <strain evidence="3 4">Y170</strain>
    </source>
</reference>
<dbReference type="PATRIC" id="fig|520764.3.peg.930"/>
<dbReference type="RefSeq" id="WP_066352587.1">
    <property type="nucleotide sequence ID" value="NZ_LOED01000008.1"/>
</dbReference>
<protein>
    <submittedName>
        <fullName evidence="3">2-hydroxy-3-keto-5-methylthiopentenyl-1-phosphate phosphatase</fullName>
        <ecNumber evidence="3">3.1.3.87</ecNumber>
    </submittedName>
</protein>
<dbReference type="AlphaFoldDB" id="A0A140LAX2"/>
<gene>
    <name evidence="3" type="primary">mtnX</name>
    <name evidence="3" type="ORF">AN618_08950</name>
</gene>
<dbReference type="OrthoDB" id="9804940at2"/>
<dbReference type="Pfam" id="PF12710">
    <property type="entry name" value="HAD"/>
    <property type="match status" value="1"/>
</dbReference>
<dbReference type="STRING" id="520764.AN618_08950"/>
<dbReference type="InterPro" id="IPR050582">
    <property type="entry name" value="HAD-like_SerB"/>
</dbReference>
<dbReference type="NCBIfam" id="TIGR01488">
    <property type="entry name" value="HAD-SF-IB"/>
    <property type="match status" value="1"/>
</dbReference>
<dbReference type="EMBL" id="LOED01000008">
    <property type="protein sequence ID" value="KXG77697.1"/>
    <property type="molecule type" value="Genomic_DNA"/>
</dbReference>
<evidence type="ECO:0000256" key="1">
    <source>
        <dbReference type="ARBA" id="ARBA00009184"/>
    </source>
</evidence>
<dbReference type="Proteomes" id="UP000070427">
    <property type="component" value="Unassembled WGS sequence"/>
</dbReference>